<feature type="compositionally biased region" description="Basic and acidic residues" evidence="2">
    <location>
        <begin position="212"/>
        <end position="221"/>
    </location>
</feature>
<feature type="compositionally biased region" description="Basic and acidic residues" evidence="2">
    <location>
        <begin position="229"/>
        <end position="259"/>
    </location>
</feature>
<evidence type="ECO:0000313" key="5">
    <source>
        <dbReference type="Proteomes" id="UP001642483"/>
    </source>
</evidence>
<feature type="compositionally biased region" description="Basic and acidic residues" evidence="2">
    <location>
        <begin position="1121"/>
        <end position="1135"/>
    </location>
</feature>
<dbReference type="InterPro" id="IPR024138">
    <property type="entry name" value="Pericentriolar_Pcm1"/>
</dbReference>
<dbReference type="EMBL" id="CAWYQH010000130">
    <property type="protein sequence ID" value="CAK8692959.1"/>
    <property type="molecule type" value="Genomic_DNA"/>
</dbReference>
<comment type="caution">
    <text evidence="4">The sequence shown here is derived from an EMBL/GenBank/DDBJ whole genome shotgun (WGS) entry which is preliminary data.</text>
</comment>
<dbReference type="InterPro" id="IPR031446">
    <property type="entry name" value="PCM1_C"/>
</dbReference>
<feature type="domain" description="Pericentriolar material 1 protein C-terminal" evidence="3">
    <location>
        <begin position="679"/>
        <end position="1003"/>
    </location>
</feature>
<feature type="region of interest" description="Disordered" evidence="2">
    <location>
        <begin position="630"/>
        <end position="649"/>
    </location>
</feature>
<feature type="region of interest" description="Disordered" evidence="2">
    <location>
        <begin position="306"/>
        <end position="334"/>
    </location>
</feature>
<keyword evidence="1" id="KW-0175">Coiled coil</keyword>
<feature type="compositionally biased region" description="Acidic residues" evidence="2">
    <location>
        <begin position="1085"/>
        <end position="1101"/>
    </location>
</feature>
<reference evidence="4 5" key="1">
    <citation type="submission" date="2024-02" db="EMBL/GenBank/DDBJ databases">
        <authorList>
            <person name="Daric V."/>
            <person name="Darras S."/>
        </authorList>
    </citation>
    <scope>NUCLEOTIDE SEQUENCE [LARGE SCALE GENOMIC DNA]</scope>
</reference>
<name>A0ABP0GQB7_CLALP</name>
<dbReference type="PANTHER" id="PTHR14164:SF12">
    <property type="entry name" value="PERICENTRIOLAR MATERIAL 1 PROTEIN"/>
    <property type="match status" value="1"/>
</dbReference>
<feature type="compositionally biased region" description="Acidic residues" evidence="2">
    <location>
        <begin position="1034"/>
        <end position="1046"/>
    </location>
</feature>
<feature type="region of interest" description="Disordered" evidence="2">
    <location>
        <begin position="98"/>
        <end position="119"/>
    </location>
</feature>
<feature type="region of interest" description="Disordered" evidence="2">
    <location>
        <begin position="600"/>
        <end position="619"/>
    </location>
</feature>
<keyword evidence="5" id="KW-1185">Reference proteome</keyword>
<proteinExistence type="predicted"/>
<feature type="compositionally biased region" description="Basic and acidic residues" evidence="2">
    <location>
        <begin position="635"/>
        <end position="646"/>
    </location>
</feature>
<organism evidence="4 5">
    <name type="scientific">Clavelina lepadiformis</name>
    <name type="common">Light-bulb sea squirt</name>
    <name type="synonym">Ascidia lepadiformis</name>
    <dbReference type="NCBI Taxonomy" id="159417"/>
    <lineage>
        <taxon>Eukaryota</taxon>
        <taxon>Metazoa</taxon>
        <taxon>Chordata</taxon>
        <taxon>Tunicata</taxon>
        <taxon>Ascidiacea</taxon>
        <taxon>Aplousobranchia</taxon>
        <taxon>Clavelinidae</taxon>
        <taxon>Clavelina</taxon>
    </lineage>
</organism>
<accession>A0ABP0GQB7</accession>
<evidence type="ECO:0000256" key="2">
    <source>
        <dbReference type="SAM" id="MobiDB-lite"/>
    </source>
</evidence>
<dbReference type="Pfam" id="PF15717">
    <property type="entry name" value="PCM1_C"/>
    <property type="match status" value="1"/>
</dbReference>
<evidence type="ECO:0000256" key="1">
    <source>
        <dbReference type="SAM" id="Coils"/>
    </source>
</evidence>
<evidence type="ECO:0000259" key="3">
    <source>
        <dbReference type="Pfam" id="PF15717"/>
    </source>
</evidence>
<sequence length="1135" mass="126499">MNALVESSSSREAGNLPNVDLESLILENVKKEKLLQHMVEQQTQLKSLQERQKALLQAQQHFAKLDFLTNSDLKAKLSTLQSVRGRIAQLQDMVDNADSNSQLALPPPPPPPPDRYEEDDSILESEKSGFFMNPALDPVAVNDQLEQLYDTVSNLLSDIDNMNVLTASLNKQDKPAYSGTQRSDGTPKRAQVSNPRRHPGVPVSPLPYVNLVEKKSEESPRRAKSSPRLGDDDGARDVNFVERHFKESVEDRDSSKMSSDESSLSESYALAKPTAELWKEMRYYQTKLAELKDKREELAALMKQATSNNDADKSNDTSFISTDTRESDSATPKATDEVNEIPMRYLLGRLKNETFDATTEKTNATWGGSTSTSGDENEGFILKPVLKSTEDIIAKGDVGISASVEDHVYELWEALDYHNNFLHILFDDQKALTILLQNTLSVQNDQHVNSALYGISPDFLIYQLDNCSAQIMAYQKHLVLLHKELAQLQKEHPEVDVSYSPTMKPYKSFYPQSSQLSQSGNLRLLSAASEQSFSQGLSNSSTPVKFSPQKSLEMMKTKVEIQSPYSKFSPTRSPRKDLLNALKAGESVYPAVKAERVTYTKSKSPVSKGGAAKRNTPEKLSPLMQAAAMFQKSKSSPEPRAEDVKPRSSQAVANTYIPKQKTAPNSKAVEISDVDSNASGYLLFEALRDSIYSEAATLISQNEARPHFLIELFHELQQLNSDYLRQHCLFVIRDVVNGYLVETPKQRKKLEKASESPTKVNRGTSAAYSDLMYDMKGIYSENTPSESEASESENIQIVVGANGNLLRYDYALDVSSASELTTPMDANEQTVTEDDSQNPFEEDFLGSTVIHLDEALQRVREIERLKQEKNDARKQVDQELVTPKAQINDSNATQVDAQRLDALIKQVISKVIPKIKSRDEVCTADKIKELCQFVREVVTAEHVPDCDGDKDSNTEFASQLESVLNQCLSKFLGYHFSECGEELVIDISEVLFNELACLYMVADGQEGKECFPKTVVEIVAEEELDEKSDKSESNDESDPEELEECKDEQSGSTRKHHQNTSSDGRNVVVDLSVSETKPLTSYGSGEDEEGGSGDEYDEYNEVDVPTSMQHDEACPSSSETSPREEPIKQDAPNKP</sequence>
<gene>
    <name evidence="4" type="ORF">CVLEPA_LOCUS26187</name>
</gene>
<feature type="region of interest" description="Disordered" evidence="2">
    <location>
        <begin position="1022"/>
        <end position="1135"/>
    </location>
</feature>
<dbReference type="Proteomes" id="UP001642483">
    <property type="component" value="Unassembled WGS sequence"/>
</dbReference>
<evidence type="ECO:0000313" key="4">
    <source>
        <dbReference type="EMBL" id="CAK8692959.1"/>
    </source>
</evidence>
<feature type="region of interest" description="Disordered" evidence="2">
    <location>
        <begin position="170"/>
        <end position="264"/>
    </location>
</feature>
<protein>
    <recommendedName>
        <fullName evidence="3">Pericentriolar material 1 protein C-terminal domain-containing protein</fullName>
    </recommendedName>
</protein>
<dbReference type="PANTHER" id="PTHR14164">
    <property type="entry name" value="PERICENTRIOLAR MATERIAL 1-RELATED"/>
    <property type="match status" value="1"/>
</dbReference>
<feature type="coiled-coil region" evidence="1">
    <location>
        <begin position="852"/>
        <end position="882"/>
    </location>
</feature>